<name>A0A6V8KD39_9ACTN</name>
<reference evidence="2 3" key="2">
    <citation type="submission" date="2020-03" db="EMBL/GenBank/DDBJ databases">
        <authorList>
            <person name="Ichikawa N."/>
            <person name="Kimura A."/>
            <person name="Kitahashi Y."/>
            <person name="Uohara A."/>
        </authorList>
    </citation>
    <scope>NUCLEOTIDE SEQUENCE [LARGE SCALE GENOMIC DNA]</scope>
    <source>
        <strain evidence="2 3">NBRC 108639</strain>
    </source>
</reference>
<accession>A0A6V8KD39</accession>
<sequence length="123" mass="11409">MDAGGVGSAVASGAVVADGAYDGSAVADADGTGDADTDGDGVTDWLAATGSEAGPAPGQPRAGAEAPGGAVPRLPAPSGLVAGGGVPVARCHPTQTASGIPSVTIAAKTTFGVLSTPFHRASG</sequence>
<dbReference type="Proteomes" id="UP000482800">
    <property type="component" value="Unassembled WGS sequence"/>
</dbReference>
<dbReference type="AlphaFoldDB" id="A0A6V8KD39"/>
<organism evidence="2 3">
    <name type="scientific">Phytohabitans houttuyneae</name>
    <dbReference type="NCBI Taxonomy" id="1076126"/>
    <lineage>
        <taxon>Bacteria</taxon>
        <taxon>Bacillati</taxon>
        <taxon>Actinomycetota</taxon>
        <taxon>Actinomycetes</taxon>
        <taxon>Micromonosporales</taxon>
        <taxon>Micromonosporaceae</taxon>
    </lineage>
</organism>
<evidence type="ECO:0000313" key="3">
    <source>
        <dbReference type="Proteomes" id="UP000482800"/>
    </source>
</evidence>
<feature type="compositionally biased region" description="Acidic residues" evidence="1">
    <location>
        <begin position="31"/>
        <end position="41"/>
    </location>
</feature>
<feature type="region of interest" description="Disordered" evidence="1">
    <location>
        <begin position="24"/>
        <end position="83"/>
    </location>
</feature>
<comment type="caution">
    <text evidence="2">The sequence shown here is derived from an EMBL/GenBank/DDBJ whole genome shotgun (WGS) entry which is preliminary data.</text>
</comment>
<keyword evidence="3" id="KW-1185">Reference proteome</keyword>
<evidence type="ECO:0000313" key="2">
    <source>
        <dbReference type="EMBL" id="GFJ80331.1"/>
    </source>
</evidence>
<gene>
    <name evidence="2" type="ORF">Phou_045110</name>
</gene>
<dbReference type="EMBL" id="BLPF01000001">
    <property type="protein sequence ID" value="GFJ80331.1"/>
    <property type="molecule type" value="Genomic_DNA"/>
</dbReference>
<feature type="compositionally biased region" description="Low complexity" evidence="1">
    <location>
        <begin position="53"/>
        <end position="72"/>
    </location>
</feature>
<reference evidence="2 3" key="1">
    <citation type="submission" date="2020-03" db="EMBL/GenBank/DDBJ databases">
        <title>Whole genome shotgun sequence of Phytohabitans houttuyneae NBRC 108639.</title>
        <authorList>
            <person name="Komaki H."/>
            <person name="Tamura T."/>
        </authorList>
    </citation>
    <scope>NUCLEOTIDE SEQUENCE [LARGE SCALE GENOMIC DNA]</scope>
    <source>
        <strain evidence="2 3">NBRC 108639</strain>
    </source>
</reference>
<proteinExistence type="predicted"/>
<evidence type="ECO:0000256" key="1">
    <source>
        <dbReference type="SAM" id="MobiDB-lite"/>
    </source>
</evidence>
<protein>
    <submittedName>
        <fullName evidence="2">Uncharacterized protein</fullName>
    </submittedName>
</protein>